<dbReference type="Proteomes" id="UP000772151">
    <property type="component" value="Unassembled WGS sequence"/>
</dbReference>
<protein>
    <submittedName>
        <fullName evidence="2">HNH endonuclease</fullName>
    </submittedName>
</protein>
<reference evidence="2" key="1">
    <citation type="submission" date="2019-04" db="EMBL/GenBank/DDBJ databases">
        <title>Evolution of Biomass-Degrading Anaerobic Consortia Revealed by Metagenomics.</title>
        <authorList>
            <person name="Peng X."/>
        </authorList>
    </citation>
    <scope>NUCLEOTIDE SEQUENCE</scope>
    <source>
        <strain evidence="2">SIG242</strain>
    </source>
</reference>
<evidence type="ECO:0000313" key="2">
    <source>
        <dbReference type="EMBL" id="MBE6085260.1"/>
    </source>
</evidence>
<keyword evidence="2" id="KW-0540">Nuclease</keyword>
<evidence type="ECO:0000259" key="1">
    <source>
        <dbReference type="SMART" id="SM00507"/>
    </source>
</evidence>
<organism evidence="2 3">
    <name type="scientific">Selenomonas ruminantium</name>
    <dbReference type="NCBI Taxonomy" id="971"/>
    <lineage>
        <taxon>Bacteria</taxon>
        <taxon>Bacillati</taxon>
        <taxon>Bacillota</taxon>
        <taxon>Negativicutes</taxon>
        <taxon>Selenomonadales</taxon>
        <taxon>Selenomonadaceae</taxon>
        <taxon>Selenomonas</taxon>
    </lineage>
</organism>
<proteinExistence type="predicted"/>
<dbReference type="GO" id="GO:0003676">
    <property type="term" value="F:nucleic acid binding"/>
    <property type="evidence" value="ECO:0007669"/>
    <property type="project" value="InterPro"/>
</dbReference>
<dbReference type="AlphaFoldDB" id="A0A927ZV68"/>
<comment type="caution">
    <text evidence="2">The sequence shown here is derived from an EMBL/GenBank/DDBJ whole genome shotgun (WGS) entry which is preliminary data.</text>
</comment>
<dbReference type="Pfam" id="PF01844">
    <property type="entry name" value="HNH"/>
    <property type="match status" value="1"/>
</dbReference>
<feature type="domain" description="HNH nuclease" evidence="1">
    <location>
        <begin position="50"/>
        <end position="102"/>
    </location>
</feature>
<name>A0A927ZV68_SELRU</name>
<dbReference type="SMART" id="SM00507">
    <property type="entry name" value="HNHc"/>
    <property type="match status" value="1"/>
</dbReference>
<dbReference type="EMBL" id="SVCA01000005">
    <property type="protein sequence ID" value="MBE6085260.1"/>
    <property type="molecule type" value="Genomic_DNA"/>
</dbReference>
<sequence>MRQVYRCGQIDGHLSTPLMYGGRLDDYGNSILDDDGRQDNKPYGREWDDKAKEYLADHPYCERCAKQGKRTKAALVHHVQYVRSGGGNGNSNLQALCHHCHEEIHKRRKVDNMDNLDVGQAREDMVTPEQALADLKAAESEMYWESDKDRADKVENALRGCRERADNATSEDEALEALQDYEASLYLKEDN</sequence>
<dbReference type="CDD" id="cd00085">
    <property type="entry name" value="HNHc"/>
    <property type="match status" value="1"/>
</dbReference>
<dbReference type="Gene3D" id="1.10.30.50">
    <property type="match status" value="1"/>
</dbReference>
<dbReference type="GO" id="GO:0008270">
    <property type="term" value="F:zinc ion binding"/>
    <property type="evidence" value="ECO:0007669"/>
    <property type="project" value="InterPro"/>
</dbReference>
<evidence type="ECO:0000313" key="3">
    <source>
        <dbReference type="Proteomes" id="UP000772151"/>
    </source>
</evidence>
<accession>A0A927ZV68</accession>
<gene>
    <name evidence="2" type="ORF">E7203_07330</name>
</gene>
<dbReference type="GO" id="GO:0004519">
    <property type="term" value="F:endonuclease activity"/>
    <property type="evidence" value="ECO:0007669"/>
    <property type="project" value="UniProtKB-KW"/>
</dbReference>
<dbReference type="InterPro" id="IPR003615">
    <property type="entry name" value="HNH_nuc"/>
</dbReference>
<dbReference type="InterPro" id="IPR002711">
    <property type="entry name" value="HNH"/>
</dbReference>
<dbReference type="RefSeq" id="WP_303669350.1">
    <property type="nucleotide sequence ID" value="NZ_SVCA01000005.1"/>
</dbReference>
<keyword evidence="2" id="KW-0378">Hydrolase</keyword>
<keyword evidence="2" id="KW-0255">Endonuclease</keyword>